<proteinExistence type="predicted"/>
<gene>
    <name evidence="1" type="ORF">Tci_874116</name>
</gene>
<organism evidence="1">
    <name type="scientific">Tanacetum cinerariifolium</name>
    <name type="common">Dalmatian daisy</name>
    <name type="synonym">Chrysanthemum cinerariifolium</name>
    <dbReference type="NCBI Taxonomy" id="118510"/>
    <lineage>
        <taxon>Eukaryota</taxon>
        <taxon>Viridiplantae</taxon>
        <taxon>Streptophyta</taxon>
        <taxon>Embryophyta</taxon>
        <taxon>Tracheophyta</taxon>
        <taxon>Spermatophyta</taxon>
        <taxon>Magnoliopsida</taxon>
        <taxon>eudicotyledons</taxon>
        <taxon>Gunneridae</taxon>
        <taxon>Pentapetalae</taxon>
        <taxon>asterids</taxon>
        <taxon>campanulids</taxon>
        <taxon>Asterales</taxon>
        <taxon>Asteraceae</taxon>
        <taxon>Asteroideae</taxon>
        <taxon>Anthemideae</taxon>
        <taxon>Anthemidinae</taxon>
        <taxon>Tanacetum</taxon>
    </lineage>
</organism>
<name>A0A699SW54_TANCI</name>
<dbReference type="EMBL" id="BKCJ011196014">
    <property type="protein sequence ID" value="GFD02147.1"/>
    <property type="molecule type" value="Genomic_DNA"/>
</dbReference>
<dbReference type="AlphaFoldDB" id="A0A699SW54"/>
<sequence length="89" mass="10025">MSSLFADTYNMVAILAKSDAAEGFEQIIDFLSGSYIHYALTVNPHIYVSCIKQFWNTASVKCSDDVIRLQALVDRKKIVISEDVIHEIL</sequence>
<comment type="caution">
    <text evidence="1">The sequence shown here is derived from an EMBL/GenBank/DDBJ whole genome shotgun (WGS) entry which is preliminary data.</text>
</comment>
<evidence type="ECO:0008006" key="2">
    <source>
        <dbReference type="Google" id="ProtNLM"/>
    </source>
</evidence>
<reference evidence="1" key="1">
    <citation type="journal article" date="2019" name="Sci. Rep.">
        <title>Draft genome of Tanacetum cinerariifolium, the natural source of mosquito coil.</title>
        <authorList>
            <person name="Yamashiro T."/>
            <person name="Shiraishi A."/>
            <person name="Satake H."/>
            <person name="Nakayama K."/>
        </authorList>
    </citation>
    <scope>NUCLEOTIDE SEQUENCE</scope>
</reference>
<protein>
    <recommendedName>
        <fullName evidence="2">Xylulose kinase-1</fullName>
    </recommendedName>
</protein>
<accession>A0A699SW54</accession>
<evidence type="ECO:0000313" key="1">
    <source>
        <dbReference type="EMBL" id="GFD02147.1"/>
    </source>
</evidence>